<feature type="non-terminal residue" evidence="1">
    <location>
        <position position="107"/>
    </location>
</feature>
<keyword evidence="2" id="KW-1185">Reference proteome</keyword>
<dbReference type="AlphaFoldDB" id="A0A0C2FSZ2"/>
<organism evidence="1 2">
    <name type="scientific">Ancylostoma duodenale</name>
    <dbReference type="NCBI Taxonomy" id="51022"/>
    <lineage>
        <taxon>Eukaryota</taxon>
        <taxon>Metazoa</taxon>
        <taxon>Ecdysozoa</taxon>
        <taxon>Nematoda</taxon>
        <taxon>Chromadorea</taxon>
        <taxon>Rhabditida</taxon>
        <taxon>Rhabditina</taxon>
        <taxon>Rhabditomorpha</taxon>
        <taxon>Strongyloidea</taxon>
        <taxon>Ancylostomatidae</taxon>
        <taxon>Ancylostomatinae</taxon>
        <taxon>Ancylostoma</taxon>
    </lineage>
</organism>
<accession>A0A0C2FSZ2</accession>
<sequence>MATIPGFDSCTEPCRETFTDAGSCKDSACKDTLDSIACEKSCEYLQRIYTEKPGACPKIKNQSNYARAPSSPRDISLGASKLTPIGLWNQIVQWTPPASDLPIKNYQ</sequence>
<evidence type="ECO:0000313" key="2">
    <source>
        <dbReference type="Proteomes" id="UP000054047"/>
    </source>
</evidence>
<reference evidence="1 2" key="1">
    <citation type="submission" date="2013-12" db="EMBL/GenBank/DDBJ databases">
        <title>Draft genome of the parsitic nematode Ancylostoma duodenale.</title>
        <authorList>
            <person name="Mitreva M."/>
        </authorList>
    </citation>
    <scope>NUCLEOTIDE SEQUENCE [LARGE SCALE GENOMIC DNA]</scope>
    <source>
        <strain evidence="1 2">Zhejiang</strain>
    </source>
</reference>
<evidence type="ECO:0000313" key="1">
    <source>
        <dbReference type="EMBL" id="KIH51705.1"/>
    </source>
</evidence>
<dbReference type="EMBL" id="KN745721">
    <property type="protein sequence ID" value="KIH51705.1"/>
    <property type="molecule type" value="Genomic_DNA"/>
</dbReference>
<gene>
    <name evidence="1" type="ORF">ANCDUO_18203</name>
</gene>
<dbReference type="Proteomes" id="UP000054047">
    <property type="component" value="Unassembled WGS sequence"/>
</dbReference>
<proteinExistence type="predicted"/>
<protein>
    <submittedName>
        <fullName evidence="1">Uncharacterized protein</fullName>
    </submittedName>
</protein>
<name>A0A0C2FSZ2_9BILA</name>